<evidence type="ECO:0000313" key="5">
    <source>
        <dbReference type="EMBL" id="KXJ85120.1"/>
    </source>
</evidence>
<dbReference type="InterPro" id="IPR029063">
    <property type="entry name" value="SAM-dependent_MTases_sf"/>
</dbReference>
<gene>
    <name evidence="5" type="ORF">Micbo1qcDRAFT_224709</name>
</gene>
<dbReference type="EMBL" id="KQ964295">
    <property type="protein sequence ID" value="KXJ85120.1"/>
    <property type="molecule type" value="Genomic_DNA"/>
</dbReference>
<dbReference type="AlphaFoldDB" id="A0A136IJH8"/>
<keyword evidence="6" id="KW-1185">Reference proteome</keyword>
<dbReference type="GO" id="GO:0032259">
    <property type="term" value="P:methylation"/>
    <property type="evidence" value="ECO:0007669"/>
    <property type="project" value="UniProtKB-KW"/>
</dbReference>
<protein>
    <submittedName>
        <fullName evidence="5">Uncharacterized protein</fullName>
    </submittedName>
</protein>
<sequence length="67" mass="7073">MTSSTKRYWESVNADIDGMLGGIPSITGFSHVSKVDFQGSRAFLAKLGIGKKNGRRTVENALEGGAG</sequence>
<keyword evidence="4" id="KW-0949">S-adenosyl-L-methionine</keyword>
<keyword evidence="3" id="KW-0808">Transferase</keyword>
<dbReference type="Gene3D" id="3.40.50.150">
    <property type="entry name" value="Vaccinia Virus protein VP39"/>
    <property type="match status" value="1"/>
</dbReference>
<proteinExistence type="inferred from homology"/>
<dbReference type="InterPro" id="IPR008576">
    <property type="entry name" value="MeTrfase_NTM1"/>
</dbReference>
<dbReference type="STRING" id="196109.A0A136IJH8"/>
<dbReference type="Proteomes" id="UP000070501">
    <property type="component" value="Unassembled WGS sequence"/>
</dbReference>
<evidence type="ECO:0000313" key="6">
    <source>
        <dbReference type="Proteomes" id="UP000070501"/>
    </source>
</evidence>
<dbReference type="Pfam" id="PF05891">
    <property type="entry name" value="Methyltransf_PK"/>
    <property type="match status" value="1"/>
</dbReference>
<reference evidence="6" key="1">
    <citation type="submission" date="2016-02" db="EMBL/GenBank/DDBJ databases">
        <title>Draft genome sequence of Microdochium bolleyi, a fungal endophyte of beachgrass.</title>
        <authorList>
            <consortium name="DOE Joint Genome Institute"/>
            <person name="David A.S."/>
            <person name="May G."/>
            <person name="Haridas S."/>
            <person name="Lim J."/>
            <person name="Wang M."/>
            <person name="Labutti K."/>
            <person name="Lipzen A."/>
            <person name="Barry K."/>
            <person name="Grigoriev I.V."/>
        </authorList>
    </citation>
    <scope>NUCLEOTIDE SEQUENCE [LARGE SCALE GENOMIC DNA]</scope>
    <source>
        <strain evidence="6">J235TASD1</strain>
    </source>
</reference>
<evidence type="ECO:0000256" key="1">
    <source>
        <dbReference type="ARBA" id="ARBA00009059"/>
    </source>
</evidence>
<evidence type="ECO:0000256" key="3">
    <source>
        <dbReference type="ARBA" id="ARBA00022679"/>
    </source>
</evidence>
<dbReference type="InParanoid" id="A0A136IJH8"/>
<evidence type="ECO:0000256" key="2">
    <source>
        <dbReference type="ARBA" id="ARBA00022603"/>
    </source>
</evidence>
<evidence type="ECO:0000256" key="4">
    <source>
        <dbReference type="ARBA" id="ARBA00022691"/>
    </source>
</evidence>
<dbReference type="GO" id="GO:0008276">
    <property type="term" value="F:protein methyltransferase activity"/>
    <property type="evidence" value="ECO:0007669"/>
    <property type="project" value="UniProtKB-ARBA"/>
</dbReference>
<dbReference type="OrthoDB" id="1298661at2759"/>
<name>A0A136IJH8_9PEZI</name>
<comment type="similarity">
    <text evidence="1">Belongs to the methyltransferase superfamily. NTM1 family.</text>
</comment>
<organism evidence="5 6">
    <name type="scientific">Microdochium bolleyi</name>
    <dbReference type="NCBI Taxonomy" id="196109"/>
    <lineage>
        <taxon>Eukaryota</taxon>
        <taxon>Fungi</taxon>
        <taxon>Dikarya</taxon>
        <taxon>Ascomycota</taxon>
        <taxon>Pezizomycotina</taxon>
        <taxon>Sordariomycetes</taxon>
        <taxon>Xylariomycetidae</taxon>
        <taxon>Xylariales</taxon>
        <taxon>Microdochiaceae</taxon>
        <taxon>Microdochium</taxon>
    </lineage>
</organism>
<accession>A0A136IJH8</accession>
<keyword evidence="2" id="KW-0489">Methyltransferase</keyword>